<organism evidence="2 3">
    <name type="scientific">Penicillium atrosanguineum</name>
    <dbReference type="NCBI Taxonomy" id="1132637"/>
    <lineage>
        <taxon>Eukaryota</taxon>
        <taxon>Fungi</taxon>
        <taxon>Dikarya</taxon>
        <taxon>Ascomycota</taxon>
        <taxon>Pezizomycotina</taxon>
        <taxon>Eurotiomycetes</taxon>
        <taxon>Eurotiomycetidae</taxon>
        <taxon>Eurotiales</taxon>
        <taxon>Aspergillaceae</taxon>
        <taxon>Penicillium</taxon>
    </lineage>
</organism>
<reference evidence="2" key="2">
    <citation type="journal article" date="2023" name="IMA Fungus">
        <title>Comparative genomic study of the Penicillium genus elucidates a diverse pangenome and 15 lateral gene transfer events.</title>
        <authorList>
            <person name="Petersen C."/>
            <person name="Sorensen T."/>
            <person name="Nielsen M.R."/>
            <person name="Sondergaard T.E."/>
            <person name="Sorensen J.L."/>
            <person name="Fitzpatrick D.A."/>
            <person name="Frisvad J.C."/>
            <person name="Nielsen K.L."/>
        </authorList>
    </citation>
    <scope>NUCLEOTIDE SEQUENCE</scope>
    <source>
        <strain evidence="2">IBT 21472</strain>
    </source>
</reference>
<keyword evidence="3" id="KW-1185">Reference proteome</keyword>
<dbReference type="EMBL" id="JAPZBO010000001">
    <property type="protein sequence ID" value="KAJ5330436.1"/>
    <property type="molecule type" value="Genomic_DNA"/>
</dbReference>
<proteinExistence type="predicted"/>
<accession>A0A9W9QB66</accession>
<evidence type="ECO:0000313" key="3">
    <source>
        <dbReference type="Proteomes" id="UP001147746"/>
    </source>
</evidence>
<reference evidence="2" key="1">
    <citation type="submission" date="2022-12" db="EMBL/GenBank/DDBJ databases">
        <authorList>
            <person name="Petersen C."/>
        </authorList>
    </citation>
    <scope>NUCLEOTIDE SEQUENCE</scope>
    <source>
        <strain evidence="2">IBT 21472</strain>
    </source>
</reference>
<dbReference type="Proteomes" id="UP001147746">
    <property type="component" value="Unassembled WGS sequence"/>
</dbReference>
<comment type="caution">
    <text evidence="2">The sequence shown here is derived from an EMBL/GenBank/DDBJ whole genome shotgun (WGS) entry which is preliminary data.</text>
</comment>
<protein>
    <submittedName>
        <fullName evidence="2">Uncharacterized protein</fullName>
    </submittedName>
</protein>
<feature type="signal peptide" evidence="1">
    <location>
        <begin position="1"/>
        <end position="19"/>
    </location>
</feature>
<name>A0A9W9QB66_9EURO</name>
<gene>
    <name evidence="2" type="ORF">N7476_000219</name>
</gene>
<evidence type="ECO:0000256" key="1">
    <source>
        <dbReference type="SAM" id="SignalP"/>
    </source>
</evidence>
<dbReference type="AlphaFoldDB" id="A0A9W9QB66"/>
<feature type="chain" id="PRO_5040818426" evidence="1">
    <location>
        <begin position="20"/>
        <end position="327"/>
    </location>
</feature>
<evidence type="ECO:0000313" key="2">
    <source>
        <dbReference type="EMBL" id="KAJ5330436.1"/>
    </source>
</evidence>
<keyword evidence="1" id="KW-0732">Signal</keyword>
<sequence>MKFINQFCLILASTGLVSAVPVNQLPSDLDHGAHELIGYGSNEVELRSLNTANPLEARIDCRKYGNTIMRIGTSSAVVAFIHLGTNYAQQVCNNEGATHCVKYVGYVQGALDILFVALAYVHGSVGVSTTNEQSSFVDGAVRRDLSSSPSWEGLDQALQNDGWKFDVLEQIDISNLTLSKRDSDPTLVHRSIARNVVYDDQGKTSDIAFNYFDNGDLNLHFSGDYGHLPSGLDQSSTLERRFNGAGFKISATTRVRSKLTRDHEKSMAYRIAQDWASDSYRFSMSDYIGLVKTDHTANFYFRIIPEVKGFGLNYESVNICGQLAGFL</sequence>